<comment type="caution">
    <text evidence="2">The sequence shown here is derived from an EMBL/GenBank/DDBJ whole genome shotgun (WGS) entry which is preliminary data.</text>
</comment>
<dbReference type="InterPro" id="IPR039060">
    <property type="entry name" value="Antitox_HigA"/>
</dbReference>
<organism evidence="2">
    <name type="scientific">marine sediment metagenome</name>
    <dbReference type="NCBI Taxonomy" id="412755"/>
    <lineage>
        <taxon>unclassified sequences</taxon>
        <taxon>metagenomes</taxon>
        <taxon>ecological metagenomes</taxon>
    </lineage>
</organism>
<dbReference type="Pfam" id="PF01381">
    <property type="entry name" value="HTH_3"/>
    <property type="match status" value="1"/>
</dbReference>
<name>A0A0F9WKX1_9ZZZZ</name>
<dbReference type="InterPro" id="IPR001387">
    <property type="entry name" value="Cro/C1-type_HTH"/>
</dbReference>
<dbReference type="GO" id="GO:0006355">
    <property type="term" value="P:regulation of DNA-templated transcription"/>
    <property type="evidence" value="ECO:0007669"/>
    <property type="project" value="InterPro"/>
</dbReference>
<dbReference type="AlphaFoldDB" id="A0A0F9WKX1"/>
<gene>
    <name evidence="2" type="ORF">LCGC14_0266340</name>
</gene>
<dbReference type="Gene3D" id="1.10.260.40">
    <property type="entry name" value="lambda repressor-like DNA-binding domains"/>
    <property type="match status" value="1"/>
</dbReference>
<evidence type="ECO:0000259" key="1">
    <source>
        <dbReference type="PROSITE" id="PS50943"/>
    </source>
</evidence>
<dbReference type="GO" id="GO:0001046">
    <property type="term" value="F:core promoter sequence-specific DNA binding"/>
    <property type="evidence" value="ECO:0007669"/>
    <property type="project" value="TreeGrafter"/>
</dbReference>
<protein>
    <recommendedName>
        <fullName evidence="1">HTH cro/C1-type domain-containing protein</fullName>
    </recommendedName>
</protein>
<dbReference type="PANTHER" id="PTHR40455:SF1">
    <property type="entry name" value="ANTITOXIN HIGA"/>
    <property type="match status" value="1"/>
</dbReference>
<feature type="domain" description="HTH cro/C1-type" evidence="1">
    <location>
        <begin position="61"/>
        <end position="114"/>
    </location>
</feature>
<reference evidence="2" key="1">
    <citation type="journal article" date="2015" name="Nature">
        <title>Complex archaea that bridge the gap between prokaryotes and eukaryotes.</title>
        <authorList>
            <person name="Spang A."/>
            <person name="Saw J.H."/>
            <person name="Jorgensen S.L."/>
            <person name="Zaremba-Niedzwiedzka K."/>
            <person name="Martijn J."/>
            <person name="Lind A.E."/>
            <person name="van Eijk R."/>
            <person name="Schleper C."/>
            <person name="Guy L."/>
            <person name="Ettema T.J."/>
        </authorList>
    </citation>
    <scope>NUCLEOTIDE SEQUENCE</scope>
</reference>
<proteinExistence type="predicted"/>
<dbReference type="InterPro" id="IPR010982">
    <property type="entry name" value="Lambda_DNA-bd_dom_sf"/>
</dbReference>
<accession>A0A0F9WKX1</accession>
<dbReference type="SUPFAM" id="SSF47413">
    <property type="entry name" value="lambda repressor-like DNA-binding domains"/>
    <property type="match status" value="1"/>
</dbReference>
<evidence type="ECO:0000313" key="2">
    <source>
        <dbReference type="EMBL" id="KKN86671.1"/>
    </source>
</evidence>
<dbReference type="PANTHER" id="PTHR40455">
    <property type="entry name" value="ANTITOXIN HIGA"/>
    <property type="match status" value="1"/>
</dbReference>
<dbReference type="SMART" id="SM00530">
    <property type="entry name" value="HTH_XRE"/>
    <property type="match status" value="1"/>
</dbReference>
<dbReference type="PROSITE" id="PS50943">
    <property type="entry name" value="HTH_CROC1"/>
    <property type="match status" value="1"/>
</dbReference>
<dbReference type="CDD" id="cd00093">
    <property type="entry name" value="HTH_XRE"/>
    <property type="match status" value="1"/>
</dbReference>
<dbReference type="EMBL" id="LAZR01000145">
    <property type="protein sequence ID" value="KKN86671.1"/>
    <property type="molecule type" value="Genomic_DNA"/>
</dbReference>
<sequence>MEIKIIKSENQYRQYLERFNKIFDAEEGTPESDEFDLLALVIEKYENENYHIEEPHPLEAIRFMMEQNGISEGDLGKIINSRSRVSELFSGTRKLTLNHIRAINKRLHVPADILIKDYEVGEIHHGLSA</sequence>